<dbReference type="OrthoDB" id="2475196at2"/>
<keyword evidence="1" id="KW-0805">Transcription regulation</keyword>
<name>A0A7X1Z989_9LACT</name>
<dbReference type="EMBL" id="WITJ01000011">
    <property type="protein sequence ID" value="MQW40047.1"/>
    <property type="molecule type" value="Genomic_DNA"/>
</dbReference>
<proteinExistence type="predicted"/>
<keyword evidence="2" id="KW-0238">DNA-binding</keyword>
<dbReference type="CDD" id="cd06529">
    <property type="entry name" value="S24_LexA-like"/>
    <property type="match status" value="1"/>
</dbReference>
<comment type="caution">
    <text evidence="5">The sequence shown here is derived from an EMBL/GenBank/DDBJ whole genome shotgun (WGS) entry which is preliminary data.</text>
</comment>
<accession>A0A7X1Z989</accession>
<keyword evidence="6" id="KW-1185">Reference proteome</keyword>
<keyword evidence="3" id="KW-0804">Transcription</keyword>
<sequence length="276" mass="30986">MGRGKSTPQEEIMKSIVSSNIKKYLEEQGKKAIDLQKGTNISQSSISEYTNGKSLPNPGNLQKIADFFGVLREDIDPRHAEDWKEPEVLNEIVQQITDISKQLEEPRQKIVLNTATVQLSEQNKPKVIDITKVPGYIPYDSENMGMAPILGDIAAGYNIMAEENFDGMMPVSAEYAGRDDVFWLNIKGKSMETLIHDGMFGLFEHSSDISDGKIGAVMAEDGSWVTVKRVFHDVDQNGYLKNLILVPENESFDKIIVNEYNPARVIGRLLEVKQFF</sequence>
<dbReference type="AlphaFoldDB" id="A0A7X1Z989"/>
<dbReference type="Pfam" id="PF00717">
    <property type="entry name" value="Peptidase_S24"/>
    <property type="match status" value="1"/>
</dbReference>
<evidence type="ECO:0000256" key="3">
    <source>
        <dbReference type="ARBA" id="ARBA00023163"/>
    </source>
</evidence>
<dbReference type="Gene3D" id="2.10.109.10">
    <property type="entry name" value="Umud Fragment, subunit A"/>
    <property type="match status" value="1"/>
</dbReference>
<dbReference type="InterPro" id="IPR015927">
    <property type="entry name" value="Peptidase_S24_S26A/B/C"/>
</dbReference>
<feature type="domain" description="HTH cro/C1-type" evidence="4">
    <location>
        <begin position="21"/>
        <end position="75"/>
    </location>
</feature>
<dbReference type="PANTHER" id="PTHR40661:SF1">
    <property type="entry name" value="HTH CRO_C1-TYPE DOMAIN-CONTAINING PROTEIN"/>
    <property type="match status" value="1"/>
</dbReference>
<gene>
    <name evidence="5" type="ORF">GHI93_08915</name>
</gene>
<dbReference type="Gene3D" id="1.10.260.40">
    <property type="entry name" value="lambda repressor-like DNA-binding domains"/>
    <property type="match status" value="1"/>
</dbReference>
<dbReference type="RefSeq" id="WP_153496710.1">
    <property type="nucleotide sequence ID" value="NZ_CBCRWP010000036.1"/>
</dbReference>
<dbReference type="InterPro" id="IPR010982">
    <property type="entry name" value="Lambda_DNA-bd_dom_sf"/>
</dbReference>
<dbReference type="SUPFAM" id="SSF51306">
    <property type="entry name" value="LexA/Signal peptidase"/>
    <property type="match status" value="1"/>
</dbReference>
<evidence type="ECO:0000256" key="1">
    <source>
        <dbReference type="ARBA" id="ARBA00023015"/>
    </source>
</evidence>
<dbReference type="GO" id="GO:0003677">
    <property type="term" value="F:DNA binding"/>
    <property type="evidence" value="ECO:0007669"/>
    <property type="project" value="UniProtKB-KW"/>
</dbReference>
<evidence type="ECO:0000259" key="4">
    <source>
        <dbReference type="PROSITE" id="PS50943"/>
    </source>
</evidence>
<organism evidence="5 6">
    <name type="scientific">Lactococcus hircilactis</name>
    <dbReference type="NCBI Taxonomy" id="1494462"/>
    <lineage>
        <taxon>Bacteria</taxon>
        <taxon>Bacillati</taxon>
        <taxon>Bacillota</taxon>
        <taxon>Bacilli</taxon>
        <taxon>Lactobacillales</taxon>
        <taxon>Streptococcaceae</taxon>
        <taxon>Lactococcus</taxon>
    </lineage>
</organism>
<dbReference type="PANTHER" id="PTHR40661">
    <property type="match status" value="1"/>
</dbReference>
<dbReference type="InterPro" id="IPR001387">
    <property type="entry name" value="Cro/C1-type_HTH"/>
</dbReference>
<dbReference type="Pfam" id="PF01381">
    <property type="entry name" value="HTH_3"/>
    <property type="match status" value="1"/>
</dbReference>
<protein>
    <submittedName>
        <fullName evidence="5">Helix-turn-helix domain-containing protein</fullName>
    </submittedName>
</protein>
<dbReference type="InterPro" id="IPR036286">
    <property type="entry name" value="LexA/Signal_pep-like_sf"/>
</dbReference>
<reference evidence="5 6" key="1">
    <citation type="submission" date="2019-10" db="EMBL/GenBank/DDBJ databases">
        <authorList>
            <person name="Dong K."/>
        </authorList>
    </citation>
    <scope>NUCLEOTIDE SEQUENCE [LARGE SCALE GENOMIC DNA]</scope>
    <source>
        <strain evidence="5 6">DSM 28960</strain>
    </source>
</reference>
<evidence type="ECO:0000313" key="5">
    <source>
        <dbReference type="EMBL" id="MQW40047.1"/>
    </source>
</evidence>
<evidence type="ECO:0000256" key="2">
    <source>
        <dbReference type="ARBA" id="ARBA00023125"/>
    </source>
</evidence>
<dbReference type="SMART" id="SM00530">
    <property type="entry name" value="HTH_XRE"/>
    <property type="match status" value="1"/>
</dbReference>
<dbReference type="InterPro" id="IPR039418">
    <property type="entry name" value="LexA-like"/>
</dbReference>
<dbReference type="CDD" id="cd00093">
    <property type="entry name" value="HTH_XRE"/>
    <property type="match status" value="1"/>
</dbReference>
<dbReference type="PROSITE" id="PS50943">
    <property type="entry name" value="HTH_CROC1"/>
    <property type="match status" value="1"/>
</dbReference>
<dbReference type="SUPFAM" id="SSF47413">
    <property type="entry name" value="lambda repressor-like DNA-binding domains"/>
    <property type="match status" value="1"/>
</dbReference>
<dbReference type="Proteomes" id="UP000439550">
    <property type="component" value="Unassembled WGS sequence"/>
</dbReference>
<evidence type="ECO:0000313" key="6">
    <source>
        <dbReference type="Proteomes" id="UP000439550"/>
    </source>
</evidence>